<accession>A0A0G4I1B8</accession>
<name>A0A0G4I1B8_9ALVE</name>
<evidence type="ECO:0000256" key="3">
    <source>
        <dbReference type="ARBA" id="ARBA00022989"/>
    </source>
</evidence>
<dbReference type="InterPro" id="IPR037185">
    <property type="entry name" value="EmrE-like"/>
</dbReference>
<feature type="transmembrane region" description="Helical" evidence="6">
    <location>
        <begin position="6"/>
        <end position="25"/>
    </location>
</feature>
<protein>
    <recommendedName>
        <fullName evidence="7">EamA domain-containing protein</fullName>
    </recommendedName>
</protein>
<proteinExistence type="predicted"/>
<feature type="compositionally biased region" description="Low complexity" evidence="5">
    <location>
        <begin position="273"/>
        <end position="282"/>
    </location>
</feature>
<feature type="compositionally biased region" description="Basic and acidic residues" evidence="5">
    <location>
        <begin position="153"/>
        <end position="218"/>
    </location>
</feature>
<dbReference type="GO" id="GO:0016020">
    <property type="term" value="C:membrane"/>
    <property type="evidence" value="ECO:0007669"/>
    <property type="project" value="UniProtKB-SubCell"/>
</dbReference>
<feature type="transmembrane region" description="Helical" evidence="6">
    <location>
        <begin position="128"/>
        <end position="146"/>
    </location>
</feature>
<dbReference type="EMBL" id="CDMZ01004726">
    <property type="protein sequence ID" value="CEM50687.1"/>
    <property type="molecule type" value="Genomic_DNA"/>
</dbReference>
<keyword evidence="3 6" id="KW-1133">Transmembrane helix</keyword>
<evidence type="ECO:0000259" key="7">
    <source>
        <dbReference type="Pfam" id="PF00892"/>
    </source>
</evidence>
<dbReference type="PANTHER" id="PTHR32322">
    <property type="entry name" value="INNER MEMBRANE TRANSPORTER"/>
    <property type="match status" value="1"/>
</dbReference>
<evidence type="ECO:0000256" key="5">
    <source>
        <dbReference type="SAM" id="MobiDB-lite"/>
    </source>
</evidence>
<dbReference type="AlphaFoldDB" id="A0A0G4I1B8"/>
<feature type="domain" description="EamA" evidence="7">
    <location>
        <begin position="6"/>
        <end position="144"/>
    </location>
</feature>
<dbReference type="VEuPathDB" id="CryptoDB:Cvel_10116"/>
<gene>
    <name evidence="8" type="ORF">Cvel_10116</name>
</gene>
<sequence>MTQSVWGILAALSSSLVLTVGFMIWDKGWKSSAVALNMFKSSLASSLFVLVIVVQTYGFGVRSYWASPNTMEVGMLLLSSTVGILIGDILLLRALQLIGARRVILMHSLKPFGASVGGWLFLKERISWLVWLGMVVTVGGILAVALEEGGSIGKEKESQKEGEDGKDARDLPREAAEKEPEMEKDIEEGGKKKEVCVPSDTEERGAVDLPEDRRKEALDDANPDLTSPHPVPAPVTKARSGLYHRSTGDLPASSLCAVSPEPDSRVAEGFEGGASRVSAAAGAGRGAGEAEKTSETEPANDPEPNRG</sequence>
<dbReference type="InterPro" id="IPR050638">
    <property type="entry name" value="AA-Vitamin_Transporters"/>
</dbReference>
<evidence type="ECO:0000313" key="8">
    <source>
        <dbReference type="EMBL" id="CEM50687.1"/>
    </source>
</evidence>
<dbReference type="SUPFAM" id="SSF103481">
    <property type="entry name" value="Multidrug resistance efflux transporter EmrE"/>
    <property type="match status" value="1"/>
</dbReference>
<feature type="transmembrane region" description="Helical" evidence="6">
    <location>
        <begin position="73"/>
        <end position="92"/>
    </location>
</feature>
<evidence type="ECO:0000256" key="6">
    <source>
        <dbReference type="SAM" id="Phobius"/>
    </source>
</evidence>
<comment type="subcellular location">
    <subcellularLocation>
        <location evidence="1">Membrane</location>
        <topology evidence="1">Multi-pass membrane protein</topology>
    </subcellularLocation>
</comment>
<dbReference type="InterPro" id="IPR000620">
    <property type="entry name" value="EamA_dom"/>
</dbReference>
<reference evidence="8" key="1">
    <citation type="submission" date="2014-11" db="EMBL/GenBank/DDBJ databases">
        <authorList>
            <person name="Otto D Thomas"/>
            <person name="Naeem Raeece"/>
        </authorList>
    </citation>
    <scope>NUCLEOTIDE SEQUENCE</scope>
</reference>
<organism evidence="8">
    <name type="scientific">Chromera velia CCMP2878</name>
    <dbReference type="NCBI Taxonomy" id="1169474"/>
    <lineage>
        <taxon>Eukaryota</taxon>
        <taxon>Sar</taxon>
        <taxon>Alveolata</taxon>
        <taxon>Colpodellida</taxon>
        <taxon>Chromeraceae</taxon>
        <taxon>Chromera</taxon>
    </lineage>
</organism>
<dbReference type="Pfam" id="PF00892">
    <property type="entry name" value="EamA"/>
    <property type="match status" value="1"/>
</dbReference>
<keyword evidence="2 6" id="KW-0812">Transmembrane</keyword>
<evidence type="ECO:0000256" key="4">
    <source>
        <dbReference type="ARBA" id="ARBA00023136"/>
    </source>
</evidence>
<evidence type="ECO:0000256" key="1">
    <source>
        <dbReference type="ARBA" id="ARBA00004141"/>
    </source>
</evidence>
<feature type="region of interest" description="Disordered" evidence="5">
    <location>
        <begin position="153"/>
        <end position="236"/>
    </location>
</feature>
<keyword evidence="4 6" id="KW-0472">Membrane</keyword>
<feature type="region of interest" description="Disordered" evidence="5">
    <location>
        <begin position="253"/>
        <end position="307"/>
    </location>
</feature>
<evidence type="ECO:0000256" key="2">
    <source>
        <dbReference type="ARBA" id="ARBA00022692"/>
    </source>
</evidence>
<dbReference type="PANTHER" id="PTHR32322:SF2">
    <property type="entry name" value="EAMA DOMAIN-CONTAINING PROTEIN"/>
    <property type="match status" value="1"/>
</dbReference>
<feature type="transmembrane region" description="Helical" evidence="6">
    <location>
        <begin position="46"/>
        <end position="67"/>
    </location>
</feature>